<keyword evidence="3" id="KW-1185">Reference proteome</keyword>
<evidence type="ECO:0000313" key="3">
    <source>
        <dbReference type="Proteomes" id="UP001222325"/>
    </source>
</evidence>
<protein>
    <submittedName>
        <fullName evidence="2">Uncharacterized protein</fullName>
    </submittedName>
</protein>
<accession>A0AAD6U182</accession>
<sequence>MPRGSRRGLKRRPARQDIGRVISVIVCPRTSTLAGAAVRRRVPPSPRAPVTAALVLRPSASNAMRHIHLHGNASSSRPSARASSS</sequence>
<dbReference type="Proteomes" id="UP001222325">
    <property type="component" value="Unassembled WGS sequence"/>
</dbReference>
<feature type="compositionally biased region" description="Low complexity" evidence="1">
    <location>
        <begin position="73"/>
        <end position="85"/>
    </location>
</feature>
<proteinExistence type="predicted"/>
<organism evidence="2 3">
    <name type="scientific">Mycena belliarum</name>
    <dbReference type="NCBI Taxonomy" id="1033014"/>
    <lineage>
        <taxon>Eukaryota</taxon>
        <taxon>Fungi</taxon>
        <taxon>Dikarya</taxon>
        <taxon>Basidiomycota</taxon>
        <taxon>Agaricomycotina</taxon>
        <taxon>Agaricomycetes</taxon>
        <taxon>Agaricomycetidae</taxon>
        <taxon>Agaricales</taxon>
        <taxon>Marasmiineae</taxon>
        <taxon>Mycenaceae</taxon>
        <taxon>Mycena</taxon>
    </lineage>
</organism>
<name>A0AAD6U182_9AGAR</name>
<dbReference type="EMBL" id="JARJCN010000045">
    <property type="protein sequence ID" value="KAJ7082445.1"/>
    <property type="molecule type" value="Genomic_DNA"/>
</dbReference>
<gene>
    <name evidence="2" type="ORF">B0H15DRAFT_1024558</name>
</gene>
<feature type="region of interest" description="Disordered" evidence="1">
    <location>
        <begin position="63"/>
        <end position="85"/>
    </location>
</feature>
<comment type="caution">
    <text evidence="2">The sequence shown here is derived from an EMBL/GenBank/DDBJ whole genome shotgun (WGS) entry which is preliminary data.</text>
</comment>
<evidence type="ECO:0000256" key="1">
    <source>
        <dbReference type="SAM" id="MobiDB-lite"/>
    </source>
</evidence>
<reference evidence="2" key="1">
    <citation type="submission" date="2023-03" db="EMBL/GenBank/DDBJ databases">
        <title>Massive genome expansion in bonnet fungi (Mycena s.s.) driven by repeated elements and novel gene families across ecological guilds.</title>
        <authorList>
            <consortium name="Lawrence Berkeley National Laboratory"/>
            <person name="Harder C.B."/>
            <person name="Miyauchi S."/>
            <person name="Viragh M."/>
            <person name="Kuo A."/>
            <person name="Thoen E."/>
            <person name="Andreopoulos B."/>
            <person name="Lu D."/>
            <person name="Skrede I."/>
            <person name="Drula E."/>
            <person name="Henrissat B."/>
            <person name="Morin E."/>
            <person name="Kohler A."/>
            <person name="Barry K."/>
            <person name="LaButti K."/>
            <person name="Morin E."/>
            <person name="Salamov A."/>
            <person name="Lipzen A."/>
            <person name="Mereny Z."/>
            <person name="Hegedus B."/>
            <person name="Baldrian P."/>
            <person name="Stursova M."/>
            <person name="Weitz H."/>
            <person name="Taylor A."/>
            <person name="Grigoriev I.V."/>
            <person name="Nagy L.G."/>
            <person name="Martin F."/>
            <person name="Kauserud H."/>
        </authorList>
    </citation>
    <scope>NUCLEOTIDE SEQUENCE</scope>
    <source>
        <strain evidence="2">CBHHK173m</strain>
    </source>
</reference>
<evidence type="ECO:0000313" key="2">
    <source>
        <dbReference type="EMBL" id="KAJ7082445.1"/>
    </source>
</evidence>
<dbReference type="AlphaFoldDB" id="A0AAD6U182"/>
<feature type="non-terminal residue" evidence="2">
    <location>
        <position position="85"/>
    </location>
</feature>